<dbReference type="GO" id="GO:0004673">
    <property type="term" value="F:protein histidine kinase activity"/>
    <property type="evidence" value="ECO:0007669"/>
    <property type="project" value="UniProtKB-EC"/>
</dbReference>
<comment type="caution">
    <text evidence="10">The sequence shown here is derived from an EMBL/GenBank/DDBJ whole genome shotgun (WGS) entry which is preliminary data.</text>
</comment>
<accession>A0AAX2QHZ1</accession>
<evidence type="ECO:0000313" key="11">
    <source>
        <dbReference type="Proteomes" id="UP000295021"/>
    </source>
</evidence>
<dbReference type="PANTHER" id="PTHR41523:SF7">
    <property type="entry name" value="HISTIDINE KINASE"/>
    <property type="match status" value="1"/>
</dbReference>
<evidence type="ECO:0000259" key="9">
    <source>
        <dbReference type="SMART" id="SM00911"/>
    </source>
</evidence>
<dbReference type="EC" id="2.7.13.3" evidence="2"/>
<organism evidence="10 11">
    <name type="scientific">Rhizobium laguerreae</name>
    <dbReference type="NCBI Taxonomy" id="1076926"/>
    <lineage>
        <taxon>Bacteria</taxon>
        <taxon>Pseudomonadati</taxon>
        <taxon>Pseudomonadota</taxon>
        <taxon>Alphaproteobacteria</taxon>
        <taxon>Hyphomicrobiales</taxon>
        <taxon>Rhizobiaceae</taxon>
        <taxon>Rhizobium/Agrobacterium group</taxon>
        <taxon>Rhizobium</taxon>
    </lineage>
</organism>
<evidence type="ECO:0000256" key="5">
    <source>
        <dbReference type="ARBA" id="ARBA00022741"/>
    </source>
</evidence>
<dbReference type="Proteomes" id="UP000295021">
    <property type="component" value="Unassembled WGS sequence"/>
</dbReference>
<feature type="transmembrane region" description="Helical" evidence="8">
    <location>
        <begin position="295"/>
        <end position="315"/>
    </location>
</feature>
<proteinExistence type="predicted"/>
<evidence type="ECO:0000256" key="7">
    <source>
        <dbReference type="ARBA" id="ARBA00022840"/>
    </source>
</evidence>
<dbReference type="InterPro" id="IPR011102">
    <property type="entry name" value="Sig_transdc_His_kinase_HWE"/>
</dbReference>
<feature type="transmembrane region" description="Helical" evidence="8">
    <location>
        <begin position="34"/>
        <end position="57"/>
    </location>
</feature>
<dbReference type="EMBL" id="SMBI01000008">
    <property type="protein sequence ID" value="TCU22747.1"/>
    <property type="molecule type" value="Genomic_DNA"/>
</dbReference>
<comment type="catalytic activity">
    <reaction evidence="1">
        <text>ATP + protein L-histidine = ADP + protein N-phospho-L-histidine.</text>
        <dbReference type="EC" id="2.7.13.3"/>
    </reaction>
</comment>
<dbReference type="PANTHER" id="PTHR41523">
    <property type="entry name" value="TWO-COMPONENT SYSTEM SENSOR PROTEIN"/>
    <property type="match status" value="1"/>
</dbReference>
<sequence>MRITAPRVFSGACHLAQQMKIVTLFFPKASIGTYLVAMAVAIALPIFAFVALLLLQLEDNQRSALKRETAQDALALSRIIDRQLQDMATTLRLLSSSPELENGNFASFHERTETALRDNTLFVIAVDRTGQQLLNTRRAFGTPLGKTANMTALEAAMASGRIEASDVFRGRTSGEWVYNVTLPRKNEPVAALIITQNAQDLRKLVTTEGLGPGWSAAVIDESGHVVAATGPANLEPGTPFDPRILPALTVSRGVFEDEAILPHMLLGYAQIPGWSWKTVIWGPIAQASILSTWRFLIIGGVALVLVAVLGAYAVARQVRTTIRDIADMANRMGEGHIVSPVETSVIEANQVAIALSNASFDRSQTEDRLRFVMHELVHRTKNLLTLAQAMMRQLAKQSDSVETFRAAVADRLEGLVRSIELLTSEQWGGVSLRRVVDIHLHAFPQSRDQIDISGEDFVLRPDAVQNLGLALHELATNSVKYGALSVPQGRVRFEWRDVSEAGKPDALLRFTWEERGGPPVTEPSRSGFGTTVIKAHAASAFRGTVEIDFRPEGLLWVLTAQRATLERE</sequence>
<dbReference type="GO" id="GO:0005524">
    <property type="term" value="F:ATP binding"/>
    <property type="evidence" value="ECO:0007669"/>
    <property type="project" value="UniProtKB-KW"/>
</dbReference>
<keyword evidence="8" id="KW-1133">Transmembrane helix</keyword>
<evidence type="ECO:0000256" key="4">
    <source>
        <dbReference type="ARBA" id="ARBA00022679"/>
    </source>
</evidence>
<evidence type="ECO:0000256" key="1">
    <source>
        <dbReference type="ARBA" id="ARBA00000085"/>
    </source>
</evidence>
<keyword evidence="3" id="KW-0597">Phosphoprotein</keyword>
<reference evidence="10 11" key="1">
    <citation type="submission" date="2019-03" db="EMBL/GenBank/DDBJ databases">
        <title>Genomic Encyclopedia of Type Strains, Phase IV (KMG-V): Genome sequencing to study the core and pangenomes of soil and plant-associated prokaryotes.</title>
        <authorList>
            <person name="Whitman W."/>
        </authorList>
    </citation>
    <scope>NUCLEOTIDE SEQUENCE [LARGE SCALE GENOMIC DNA]</scope>
    <source>
        <strain evidence="10 11">FB403</strain>
    </source>
</reference>
<dbReference type="Gene3D" id="3.30.450.20">
    <property type="entry name" value="PAS domain"/>
    <property type="match status" value="1"/>
</dbReference>
<dbReference type="Gene3D" id="3.30.565.10">
    <property type="entry name" value="Histidine kinase-like ATPase, C-terminal domain"/>
    <property type="match status" value="1"/>
</dbReference>
<feature type="domain" description="Signal transduction histidine kinase HWE region" evidence="9">
    <location>
        <begin position="375"/>
        <end position="456"/>
    </location>
</feature>
<evidence type="ECO:0000313" key="10">
    <source>
        <dbReference type="EMBL" id="TCU22747.1"/>
    </source>
</evidence>
<evidence type="ECO:0000256" key="8">
    <source>
        <dbReference type="SAM" id="Phobius"/>
    </source>
</evidence>
<keyword evidence="8" id="KW-0812">Transmembrane</keyword>
<dbReference type="AlphaFoldDB" id="A0AAX2QHZ1"/>
<gene>
    <name evidence="10" type="ORF">EV131_108226</name>
</gene>
<evidence type="ECO:0000256" key="3">
    <source>
        <dbReference type="ARBA" id="ARBA00022553"/>
    </source>
</evidence>
<evidence type="ECO:0000256" key="2">
    <source>
        <dbReference type="ARBA" id="ARBA00012438"/>
    </source>
</evidence>
<keyword evidence="6 10" id="KW-0418">Kinase</keyword>
<name>A0AAX2QHZ1_9HYPH</name>
<keyword evidence="8" id="KW-0472">Membrane</keyword>
<keyword evidence="4" id="KW-0808">Transferase</keyword>
<dbReference type="InterPro" id="IPR036890">
    <property type="entry name" value="HATPase_C_sf"/>
</dbReference>
<dbReference type="SMART" id="SM00911">
    <property type="entry name" value="HWE_HK"/>
    <property type="match status" value="1"/>
</dbReference>
<protein>
    <recommendedName>
        <fullName evidence="2">histidine kinase</fullName>
        <ecNumber evidence="2">2.7.13.3</ecNumber>
    </recommendedName>
</protein>
<dbReference type="Pfam" id="PF07536">
    <property type="entry name" value="HWE_HK"/>
    <property type="match status" value="1"/>
</dbReference>
<keyword evidence="5" id="KW-0547">Nucleotide-binding</keyword>
<evidence type="ECO:0000256" key="6">
    <source>
        <dbReference type="ARBA" id="ARBA00022777"/>
    </source>
</evidence>
<keyword evidence="7" id="KW-0067">ATP-binding</keyword>